<accession>A0A9Q2HEA7</accession>
<comment type="similarity">
    <text evidence="1">Belongs to the short-chain dehydrogenases/reductases (SDR) family.</text>
</comment>
<proteinExistence type="inferred from homology"/>
<evidence type="ECO:0000256" key="1">
    <source>
        <dbReference type="ARBA" id="ARBA00006484"/>
    </source>
</evidence>
<dbReference type="InterPro" id="IPR002347">
    <property type="entry name" value="SDR_fam"/>
</dbReference>
<keyword evidence="2" id="KW-0560">Oxidoreductase</keyword>
<name>A0A9Q2HEA7_9STAP</name>
<gene>
    <name evidence="4" type="ORF">HNQ45_000066</name>
</gene>
<dbReference type="RefSeq" id="WP_183672642.1">
    <property type="nucleotide sequence ID" value="NZ_CBCRYX010000003.1"/>
</dbReference>
<evidence type="ECO:0008006" key="6">
    <source>
        <dbReference type="Google" id="ProtNLM"/>
    </source>
</evidence>
<dbReference type="InterPro" id="IPR020904">
    <property type="entry name" value="Sc_DH/Rdtase_CS"/>
</dbReference>
<evidence type="ECO:0000256" key="2">
    <source>
        <dbReference type="ARBA" id="ARBA00023002"/>
    </source>
</evidence>
<evidence type="ECO:0000256" key="3">
    <source>
        <dbReference type="SAM" id="MobiDB-lite"/>
    </source>
</evidence>
<dbReference type="PANTHER" id="PTHR48107">
    <property type="entry name" value="NADPH-DEPENDENT ALDEHYDE REDUCTASE-LIKE PROTEIN, CHLOROPLASTIC-RELATED"/>
    <property type="match status" value="1"/>
</dbReference>
<dbReference type="Pfam" id="PF13561">
    <property type="entry name" value="adh_short_C2"/>
    <property type="match status" value="1"/>
</dbReference>
<dbReference type="AlphaFoldDB" id="A0A9Q2HEA7"/>
<dbReference type="FunFam" id="3.40.50.720:FF:000097">
    <property type="entry name" value="SDR family oxidoreductase"/>
    <property type="match status" value="1"/>
</dbReference>
<dbReference type="PRINTS" id="PR00081">
    <property type="entry name" value="GDHRDH"/>
</dbReference>
<feature type="region of interest" description="Disordered" evidence="3">
    <location>
        <begin position="1"/>
        <end position="33"/>
    </location>
</feature>
<dbReference type="EMBL" id="JACHHF010000001">
    <property type="protein sequence ID" value="MBB5175208.1"/>
    <property type="molecule type" value="Genomic_DNA"/>
</dbReference>
<sequence length="295" mass="31567">MSNLQNPRTKFEYNDFPEQQQSGPALQSEMTPVPDTGEETYTGHGRMKGLKALITGGDSGIGRAAAIAYAKEGADVAIQYLPGEEKDAKEVEDFINNLGQKAVTLKANFRNDGEAAKVVRDAVEALGGLDVLVLNSAEQFAQEKLEDLSIEQVKNTFQVNVVSMFEAVKEAEKHLESGASIILTTSVESFNPSKQLLDYASTKGAISNLVVNLSQYFNDKGIRVNGVAPGPIWTPLQLDGGQLEGKIPTFGQGSLLGRAGQPVELASVYVLLGSEESSYTTGQIYGITGGYNISL</sequence>
<dbReference type="Gene3D" id="3.40.50.720">
    <property type="entry name" value="NAD(P)-binding Rossmann-like Domain"/>
    <property type="match status" value="1"/>
</dbReference>
<dbReference type="PANTHER" id="PTHR48107:SF16">
    <property type="entry name" value="NADPH-DEPENDENT ALDEHYDE REDUCTASE 1, CHLOROPLASTIC"/>
    <property type="match status" value="1"/>
</dbReference>
<dbReference type="InterPro" id="IPR036291">
    <property type="entry name" value="NAD(P)-bd_dom_sf"/>
</dbReference>
<protein>
    <recommendedName>
        <fullName evidence="6">NAD(P)-dependent dehydrogenase</fullName>
    </recommendedName>
</protein>
<organism evidence="4 5">
    <name type="scientific">Nosocomiicoccus ampullae</name>
    <dbReference type="NCBI Taxonomy" id="489910"/>
    <lineage>
        <taxon>Bacteria</taxon>
        <taxon>Bacillati</taxon>
        <taxon>Bacillota</taxon>
        <taxon>Bacilli</taxon>
        <taxon>Bacillales</taxon>
        <taxon>Staphylococcaceae</taxon>
        <taxon>Nosocomiicoccus</taxon>
    </lineage>
</organism>
<comment type="caution">
    <text evidence="4">The sequence shown here is derived from an EMBL/GenBank/DDBJ whole genome shotgun (WGS) entry which is preliminary data.</text>
</comment>
<keyword evidence="5" id="KW-1185">Reference proteome</keyword>
<evidence type="ECO:0000313" key="5">
    <source>
        <dbReference type="Proteomes" id="UP000579136"/>
    </source>
</evidence>
<dbReference type="GO" id="GO:0016614">
    <property type="term" value="F:oxidoreductase activity, acting on CH-OH group of donors"/>
    <property type="evidence" value="ECO:0007669"/>
    <property type="project" value="UniProtKB-ARBA"/>
</dbReference>
<reference evidence="4 5" key="1">
    <citation type="submission" date="2020-08" db="EMBL/GenBank/DDBJ databases">
        <title>Genomic Encyclopedia of Type Strains, Phase IV (KMG-IV): sequencing the most valuable type-strain genomes for metagenomic binning, comparative biology and taxonomic classification.</title>
        <authorList>
            <person name="Goeker M."/>
        </authorList>
    </citation>
    <scope>NUCLEOTIDE SEQUENCE [LARGE SCALE GENOMIC DNA]</scope>
    <source>
        <strain evidence="4 5">DSM 19163</strain>
    </source>
</reference>
<dbReference type="SUPFAM" id="SSF51735">
    <property type="entry name" value="NAD(P)-binding Rossmann-fold domains"/>
    <property type="match status" value="1"/>
</dbReference>
<dbReference type="PROSITE" id="PS00061">
    <property type="entry name" value="ADH_SHORT"/>
    <property type="match status" value="1"/>
</dbReference>
<feature type="compositionally biased region" description="Polar residues" evidence="3">
    <location>
        <begin position="17"/>
        <end position="30"/>
    </location>
</feature>
<evidence type="ECO:0000313" key="4">
    <source>
        <dbReference type="EMBL" id="MBB5175208.1"/>
    </source>
</evidence>
<dbReference type="Proteomes" id="UP000579136">
    <property type="component" value="Unassembled WGS sequence"/>
</dbReference>